<comment type="similarity">
    <text evidence="1">Belongs to the transcriptional regulatory CopG/NikR family.</text>
</comment>
<feature type="domain" description="Transcription factor NikR nickel binding C-terminal" evidence="2">
    <location>
        <begin position="55"/>
        <end position="126"/>
    </location>
</feature>
<comment type="function">
    <text evidence="1">Transcriptional regulator.</text>
</comment>
<organism evidence="3 4">
    <name type="scientific">Zestosphaera tikiterensis</name>
    <dbReference type="NCBI Taxonomy" id="1973259"/>
    <lineage>
        <taxon>Archaea</taxon>
        <taxon>Thermoproteota</taxon>
        <taxon>Thermoprotei</taxon>
        <taxon>Desulfurococcales</taxon>
        <taxon>Desulfurococcaceae</taxon>
        <taxon>Zestosphaera</taxon>
    </lineage>
</organism>
<dbReference type="PANTHER" id="PTHR34719">
    <property type="entry name" value="NICKEL-RESPONSIVE REGULATOR"/>
    <property type="match status" value="1"/>
</dbReference>
<dbReference type="HAMAP" id="MF_00476">
    <property type="entry name" value="NikR"/>
    <property type="match status" value="1"/>
</dbReference>
<dbReference type="PANTHER" id="PTHR34719:SF2">
    <property type="entry name" value="NICKEL-RESPONSIVE REGULATOR"/>
    <property type="match status" value="1"/>
</dbReference>
<dbReference type="EMBL" id="NBVN01000001">
    <property type="protein sequence ID" value="PUA33958.1"/>
    <property type="molecule type" value="Genomic_DNA"/>
</dbReference>
<proteinExistence type="inferred from homology"/>
<comment type="cofactor">
    <cofactor evidence="1">
        <name>Ni(2+)</name>
        <dbReference type="ChEBI" id="CHEBI:49786"/>
    </cofactor>
    <text evidence="1">Binds 1 nickel ion per subunit.</text>
</comment>
<dbReference type="GO" id="GO:0016151">
    <property type="term" value="F:nickel cation binding"/>
    <property type="evidence" value="ECO:0007669"/>
    <property type="project" value="UniProtKB-UniRule"/>
</dbReference>
<protein>
    <recommendedName>
        <fullName evidence="1">Putative nickel-responsive regulator</fullName>
    </recommendedName>
</protein>
<dbReference type="Proteomes" id="UP000244093">
    <property type="component" value="Unassembled WGS sequence"/>
</dbReference>
<keyword evidence="1" id="KW-0238">DNA-binding</keyword>
<feature type="binding site" evidence="1">
    <location>
        <position position="77"/>
    </location>
    <ligand>
        <name>Ni(2+)</name>
        <dbReference type="ChEBI" id="CHEBI:49786"/>
    </ligand>
</feature>
<gene>
    <name evidence="3" type="ORF">B7O98_00630</name>
</gene>
<dbReference type="Pfam" id="PF08753">
    <property type="entry name" value="NikR_C"/>
    <property type="match status" value="1"/>
</dbReference>
<keyword evidence="1" id="KW-0533">Nickel</keyword>
<dbReference type="InterPro" id="IPR022988">
    <property type="entry name" value="Ni_resp_reg_NikR"/>
</dbReference>
<name>A0A2R7Y8U1_9CREN</name>
<comment type="caution">
    <text evidence="3">The sequence shown here is derived from an EMBL/GenBank/DDBJ whole genome shotgun (WGS) entry which is preliminary data.</text>
</comment>
<evidence type="ECO:0000313" key="3">
    <source>
        <dbReference type="EMBL" id="PUA33958.1"/>
    </source>
</evidence>
<accession>A0A2R7Y8U1</accession>
<dbReference type="AlphaFoldDB" id="A0A2R7Y8U1"/>
<dbReference type="InterPro" id="IPR050192">
    <property type="entry name" value="CopG/NikR_regulator"/>
</dbReference>
<dbReference type="CDD" id="cd22231">
    <property type="entry name" value="RHH_NikR_HicB-like"/>
    <property type="match status" value="1"/>
</dbReference>
<keyword evidence="1" id="KW-0804">Transcription</keyword>
<keyword evidence="1" id="KW-0479">Metal-binding</keyword>
<sequence length="134" mass="15042">MGSGKFGVYVPEDLMIELSRCMQALGIKSRSVAVREALNLFILEHKWRYGGKVTGVLGLVYDHEVNDVDEALTDIQHKYLQNVISALHIHLNERDCMLLLVVKGEASEIKNLLSELMNLKGVKLVRPLLLSAEK</sequence>
<dbReference type="GO" id="GO:0003700">
    <property type="term" value="F:DNA-binding transcription factor activity"/>
    <property type="evidence" value="ECO:0007669"/>
    <property type="project" value="UniProtKB-UniRule"/>
</dbReference>
<evidence type="ECO:0000259" key="2">
    <source>
        <dbReference type="Pfam" id="PF08753"/>
    </source>
</evidence>
<dbReference type="Gene3D" id="1.10.1220.10">
    <property type="entry name" value="Met repressor-like"/>
    <property type="match status" value="1"/>
</dbReference>
<keyword evidence="1" id="KW-0805">Transcription regulation</keyword>
<feature type="binding site" evidence="1">
    <location>
        <position position="96"/>
    </location>
    <ligand>
        <name>Ni(2+)</name>
        <dbReference type="ChEBI" id="CHEBI:49786"/>
    </ligand>
</feature>
<dbReference type="GO" id="GO:0010045">
    <property type="term" value="P:response to nickel cation"/>
    <property type="evidence" value="ECO:0007669"/>
    <property type="project" value="InterPro"/>
</dbReference>
<dbReference type="InterPro" id="IPR014864">
    <property type="entry name" value="TF_NikR_Ni-bd_C"/>
</dbReference>
<feature type="binding site" evidence="1">
    <location>
        <position position="88"/>
    </location>
    <ligand>
        <name>Ni(2+)</name>
        <dbReference type="ChEBI" id="CHEBI:49786"/>
    </ligand>
</feature>
<dbReference type="GO" id="GO:0003677">
    <property type="term" value="F:DNA binding"/>
    <property type="evidence" value="ECO:0007669"/>
    <property type="project" value="UniProtKB-KW"/>
</dbReference>
<evidence type="ECO:0000256" key="1">
    <source>
        <dbReference type="HAMAP-Rule" id="MF_00476"/>
    </source>
</evidence>
<dbReference type="Gene3D" id="3.30.70.1150">
    <property type="entry name" value="ACT-like. Chain A, domain 2"/>
    <property type="match status" value="1"/>
</dbReference>
<evidence type="ECO:0000313" key="4">
    <source>
        <dbReference type="Proteomes" id="UP000244093"/>
    </source>
</evidence>
<dbReference type="InterPro" id="IPR045865">
    <property type="entry name" value="ACT-like_dom_sf"/>
</dbReference>
<feature type="binding site" evidence="1">
    <location>
        <position position="90"/>
    </location>
    <ligand>
        <name>Ni(2+)</name>
        <dbReference type="ChEBI" id="CHEBI:49786"/>
    </ligand>
</feature>
<reference evidence="3 4" key="1">
    <citation type="journal article" date="2018" name="Syst. Appl. Microbiol.">
        <title>A new symbiotic nanoarchaeote (Candidatus Nanoclepta minutus) and its host (Zestosphaera tikiterensis gen. nov., sp. nov.) from a New Zealand hot spring.</title>
        <authorList>
            <person name="St John E."/>
            <person name="Liu Y."/>
            <person name="Podar M."/>
            <person name="Stott M.B."/>
            <person name="Meneghin J."/>
            <person name="Chen Z."/>
            <person name="Lagutin K."/>
            <person name="Mitchell K."/>
            <person name="Reysenbach A.L."/>
        </authorList>
    </citation>
    <scope>NUCLEOTIDE SEQUENCE [LARGE SCALE GENOMIC DNA]</scope>
    <source>
        <strain evidence="3">NZ3</strain>
    </source>
</reference>
<dbReference type="InterPro" id="IPR013321">
    <property type="entry name" value="Arc_rbn_hlx_hlx"/>
</dbReference>
<dbReference type="SUPFAM" id="SSF55021">
    <property type="entry name" value="ACT-like"/>
    <property type="match status" value="1"/>
</dbReference>
<dbReference type="InterPro" id="IPR027271">
    <property type="entry name" value="Acetolactate_synth/TF_NikR_C"/>
</dbReference>
<dbReference type="NCBIfam" id="NF003381">
    <property type="entry name" value="PRK04460.1"/>
    <property type="match status" value="1"/>
</dbReference>